<name>A0A2B7WVS3_9EURO</name>
<proteinExistence type="predicted"/>
<evidence type="ECO:0000313" key="2">
    <source>
        <dbReference type="EMBL" id="PGH00699.1"/>
    </source>
</evidence>
<comment type="caution">
    <text evidence="2">The sequence shown here is derived from an EMBL/GenBank/DDBJ whole genome shotgun (WGS) entry which is preliminary data.</text>
</comment>
<reference evidence="2 3" key="1">
    <citation type="submission" date="2017-10" db="EMBL/GenBank/DDBJ databases">
        <title>Comparative genomics in systemic dimorphic fungi from Ajellomycetaceae.</title>
        <authorList>
            <person name="Munoz J.F."/>
            <person name="Mcewen J.G."/>
            <person name="Clay O.K."/>
            <person name="Cuomo C.A."/>
        </authorList>
    </citation>
    <scope>NUCLEOTIDE SEQUENCE [LARGE SCALE GENOMIC DNA]</scope>
    <source>
        <strain evidence="2 3">UAMH5409</strain>
    </source>
</reference>
<dbReference type="EMBL" id="PDNB01000182">
    <property type="protein sequence ID" value="PGH00699.1"/>
    <property type="molecule type" value="Genomic_DNA"/>
</dbReference>
<feature type="region of interest" description="Disordered" evidence="1">
    <location>
        <begin position="1"/>
        <end position="33"/>
    </location>
</feature>
<organism evidence="2 3">
    <name type="scientific">Helicocarpus griseus UAMH5409</name>
    <dbReference type="NCBI Taxonomy" id="1447875"/>
    <lineage>
        <taxon>Eukaryota</taxon>
        <taxon>Fungi</taxon>
        <taxon>Dikarya</taxon>
        <taxon>Ascomycota</taxon>
        <taxon>Pezizomycotina</taxon>
        <taxon>Eurotiomycetes</taxon>
        <taxon>Eurotiomycetidae</taxon>
        <taxon>Onygenales</taxon>
        <taxon>Ajellomycetaceae</taxon>
        <taxon>Helicocarpus</taxon>
    </lineage>
</organism>
<dbReference type="Proteomes" id="UP000223968">
    <property type="component" value="Unassembled WGS sequence"/>
</dbReference>
<accession>A0A2B7WVS3</accession>
<protein>
    <submittedName>
        <fullName evidence="2">Uncharacterized protein</fullName>
    </submittedName>
</protein>
<sequence length="160" mass="17967">MVKLSTSSLLKSLQSRKPAEMEPPNPPPKEAPRLLFTQPSIQIEEYKPISSQLPTWFPTHQGYEIKYSTPIGSNTPGTILVRKYNTVVLQIEREKQFLAIAIGTMIKFLVDYDGVVEGLHGGVDAEEVQAFDIETVEGEEKAANAVRYIKCEFLKMRQGL</sequence>
<feature type="compositionally biased region" description="Low complexity" evidence="1">
    <location>
        <begin position="1"/>
        <end position="13"/>
    </location>
</feature>
<gene>
    <name evidence="2" type="ORF">AJ79_08119</name>
</gene>
<evidence type="ECO:0000256" key="1">
    <source>
        <dbReference type="SAM" id="MobiDB-lite"/>
    </source>
</evidence>
<keyword evidence="3" id="KW-1185">Reference proteome</keyword>
<evidence type="ECO:0000313" key="3">
    <source>
        <dbReference type="Proteomes" id="UP000223968"/>
    </source>
</evidence>
<dbReference type="AlphaFoldDB" id="A0A2B7WVS3"/>